<evidence type="ECO:0000256" key="1">
    <source>
        <dbReference type="SAM" id="MobiDB-lite"/>
    </source>
</evidence>
<reference evidence="2" key="2">
    <citation type="submission" date="2022-01" db="EMBL/GenBank/DDBJ databases">
        <authorList>
            <person name="Yamashiro T."/>
            <person name="Shiraishi A."/>
            <person name="Satake H."/>
            <person name="Nakayama K."/>
        </authorList>
    </citation>
    <scope>NUCLEOTIDE SEQUENCE</scope>
</reference>
<accession>A0ABQ4ZW57</accession>
<protein>
    <submittedName>
        <fullName evidence="2">Uncharacterized protein</fullName>
    </submittedName>
</protein>
<evidence type="ECO:0000313" key="2">
    <source>
        <dbReference type="EMBL" id="GJS93367.1"/>
    </source>
</evidence>
<reference evidence="2" key="1">
    <citation type="journal article" date="2022" name="Int. J. Mol. Sci.">
        <title>Draft Genome of Tanacetum Coccineum: Genomic Comparison of Closely Related Tanacetum-Family Plants.</title>
        <authorList>
            <person name="Yamashiro T."/>
            <person name="Shiraishi A."/>
            <person name="Nakayama K."/>
            <person name="Satake H."/>
        </authorList>
    </citation>
    <scope>NUCLEOTIDE SEQUENCE</scope>
</reference>
<name>A0ABQ4ZW57_9ASTR</name>
<gene>
    <name evidence="2" type="ORF">Tco_0800335</name>
</gene>
<dbReference type="EMBL" id="BQNB010011652">
    <property type="protein sequence ID" value="GJS93367.1"/>
    <property type="molecule type" value="Genomic_DNA"/>
</dbReference>
<evidence type="ECO:0000313" key="3">
    <source>
        <dbReference type="Proteomes" id="UP001151760"/>
    </source>
</evidence>
<proteinExistence type="predicted"/>
<keyword evidence="3" id="KW-1185">Reference proteome</keyword>
<comment type="caution">
    <text evidence="2">The sequence shown here is derived from an EMBL/GenBank/DDBJ whole genome shotgun (WGS) entry which is preliminary data.</text>
</comment>
<feature type="region of interest" description="Disordered" evidence="1">
    <location>
        <begin position="192"/>
        <end position="215"/>
    </location>
</feature>
<organism evidence="2 3">
    <name type="scientific">Tanacetum coccineum</name>
    <dbReference type="NCBI Taxonomy" id="301880"/>
    <lineage>
        <taxon>Eukaryota</taxon>
        <taxon>Viridiplantae</taxon>
        <taxon>Streptophyta</taxon>
        <taxon>Embryophyta</taxon>
        <taxon>Tracheophyta</taxon>
        <taxon>Spermatophyta</taxon>
        <taxon>Magnoliopsida</taxon>
        <taxon>eudicotyledons</taxon>
        <taxon>Gunneridae</taxon>
        <taxon>Pentapetalae</taxon>
        <taxon>asterids</taxon>
        <taxon>campanulids</taxon>
        <taxon>Asterales</taxon>
        <taxon>Asteraceae</taxon>
        <taxon>Asteroideae</taxon>
        <taxon>Anthemideae</taxon>
        <taxon>Anthemidinae</taxon>
        <taxon>Tanacetum</taxon>
    </lineage>
</organism>
<dbReference type="Proteomes" id="UP001151760">
    <property type="component" value="Unassembled WGS sequence"/>
</dbReference>
<feature type="compositionally biased region" description="Basic and acidic residues" evidence="1">
    <location>
        <begin position="206"/>
        <end position="215"/>
    </location>
</feature>
<sequence>MKKTQGHNGKVWGVLESIADTLKAKLPDILSEALKNPMYKEFNAFNKLKSQRFVSLQKELNKSLHTKMRKSTRLKDLQIMFKDMVSLLEAAEVFKTANADGEKWEKNNLAEEQDAQHPNQANREQNSGANTDNIVQREQPSAHVVLNEEKALVVHNPEEKKLEGIISMEDDSDEPEEQQKSVNEFTDQLFGTTSSEFSPISPREPTPPRDPAKSKEVAIVTEQVNELITYQEEGGYIPEMPKIKSFITTEGTLSQKEFTNQIKELKRISDLKAEKEKSEQELRKIFNQATLKA</sequence>